<feature type="region of interest" description="Disordered" evidence="1">
    <location>
        <begin position="57"/>
        <end position="94"/>
    </location>
</feature>
<feature type="region of interest" description="Disordered" evidence="1">
    <location>
        <begin position="111"/>
        <end position="215"/>
    </location>
</feature>
<sequence length="571" mass="62268">MNILSILLSLIYELCKTLLSVTDTDTATSKVTYTSISSHGDPLAWAVDFFRLQELDSSEAPPTSPDYVPGLEEPEQAPLSLDFTPGPEYPEYLAPSDEEVPVEDQPYAVADSPIALSPGYVADSDPEEDPEEDSEDGPLDYPADGGDGHDDDSSDDDEEEEEASKEEEAEEEEEHLAPADSVVAPIVDHVPSSEETEPFETDESAATPPSPSACRTTARISIRPEAPVLLPPKEEVERLLALPTPPPSPLISLSPPSAEERLARCLAAPALPSSPLPRLHYPYGSRNHVRAPLGFRAAMGRLRASSPLPPPVPATLPLPSPPLLPLPSSPLPDSLFIPPVDHREDIPKAELPPRKRLCLTTPASRYKVGESSTAVPRSTGGHRVDYGFVGTLDAEAKRQRAEAVGYGIRDTWVDPRETTEEITPVTLEGVNTRVTELTAVQEQDIQEIYAVIEDTQDRQTQIYQTVETLVDDSQYHYETAELLDQEALVSREAWAHSMGLSSAVHYELQGYRTHTWIQDHRINAQESQIAALTAQVLSLQGHFATTLGEIRALQAREQARADAPEDTGSSS</sequence>
<evidence type="ECO:0000313" key="3">
    <source>
        <dbReference type="EMBL" id="GJT00405.1"/>
    </source>
</evidence>
<feature type="compositionally biased region" description="Acidic residues" evidence="1">
    <location>
        <begin position="149"/>
        <end position="174"/>
    </location>
</feature>
<protein>
    <submittedName>
        <fullName evidence="3">Uncharacterized protein</fullName>
    </submittedName>
</protein>
<feature type="compositionally biased region" description="Acidic residues" evidence="1">
    <location>
        <begin position="124"/>
        <end position="138"/>
    </location>
</feature>
<organism evidence="3 4">
    <name type="scientific">Tanacetum coccineum</name>
    <dbReference type="NCBI Taxonomy" id="301880"/>
    <lineage>
        <taxon>Eukaryota</taxon>
        <taxon>Viridiplantae</taxon>
        <taxon>Streptophyta</taxon>
        <taxon>Embryophyta</taxon>
        <taxon>Tracheophyta</taxon>
        <taxon>Spermatophyta</taxon>
        <taxon>Magnoliopsida</taxon>
        <taxon>eudicotyledons</taxon>
        <taxon>Gunneridae</taxon>
        <taxon>Pentapetalae</taxon>
        <taxon>asterids</taxon>
        <taxon>campanulids</taxon>
        <taxon>Asterales</taxon>
        <taxon>Asteraceae</taxon>
        <taxon>Asteroideae</taxon>
        <taxon>Anthemideae</taxon>
        <taxon>Anthemidinae</taxon>
        <taxon>Tanacetum</taxon>
    </lineage>
</organism>
<feature type="compositionally biased region" description="Acidic residues" evidence="1">
    <location>
        <begin position="194"/>
        <end position="203"/>
    </location>
</feature>
<reference evidence="3" key="2">
    <citation type="submission" date="2022-01" db="EMBL/GenBank/DDBJ databases">
        <authorList>
            <person name="Yamashiro T."/>
            <person name="Shiraishi A."/>
            <person name="Satake H."/>
            <person name="Nakayama K."/>
        </authorList>
    </citation>
    <scope>NUCLEOTIDE SEQUENCE</scope>
</reference>
<proteinExistence type="predicted"/>
<evidence type="ECO:0000256" key="1">
    <source>
        <dbReference type="SAM" id="MobiDB-lite"/>
    </source>
</evidence>
<feature type="chain" id="PRO_5046420832" evidence="2">
    <location>
        <begin position="18"/>
        <end position="571"/>
    </location>
</feature>
<keyword evidence="4" id="KW-1185">Reference proteome</keyword>
<reference evidence="3" key="1">
    <citation type="journal article" date="2022" name="Int. J. Mol. Sci.">
        <title>Draft Genome of Tanacetum Coccineum: Genomic Comparison of Closely Related Tanacetum-Family Plants.</title>
        <authorList>
            <person name="Yamashiro T."/>
            <person name="Shiraishi A."/>
            <person name="Nakayama K."/>
            <person name="Satake H."/>
        </authorList>
    </citation>
    <scope>NUCLEOTIDE SEQUENCE</scope>
</reference>
<evidence type="ECO:0000313" key="4">
    <source>
        <dbReference type="Proteomes" id="UP001151760"/>
    </source>
</evidence>
<feature type="signal peptide" evidence="2">
    <location>
        <begin position="1"/>
        <end position="17"/>
    </location>
</feature>
<keyword evidence="2" id="KW-0732">Signal</keyword>
<name>A0ABQ5ACN9_9ASTR</name>
<dbReference type="EMBL" id="BQNB010012193">
    <property type="protein sequence ID" value="GJT00405.1"/>
    <property type="molecule type" value="Genomic_DNA"/>
</dbReference>
<gene>
    <name evidence="3" type="ORF">Tco_0821574</name>
</gene>
<dbReference type="Proteomes" id="UP001151760">
    <property type="component" value="Unassembled WGS sequence"/>
</dbReference>
<evidence type="ECO:0000256" key="2">
    <source>
        <dbReference type="SAM" id="SignalP"/>
    </source>
</evidence>
<accession>A0ABQ5ACN9</accession>
<comment type="caution">
    <text evidence="3">The sequence shown here is derived from an EMBL/GenBank/DDBJ whole genome shotgun (WGS) entry which is preliminary data.</text>
</comment>